<keyword evidence="4" id="KW-1133">Transmembrane helix</keyword>
<feature type="domain" description="Pyrroline-5-carboxylate reductase dimerisation" evidence="6">
    <location>
        <begin position="162"/>
        <end position="266"/>
    </location>
</feature>
<dbReference type="EMBL" id="CAFBLH010000001">
    <property type="protein sequence ID" value="CAB4855114.1"/>
    <property type="molecule type" value="Genomic_DNA"/>
</dbReference>
<dbReference type="AlphaFoldDB" id="A0A6J7CDX2"/>
<dbReference type="PANTHER" id="PTHR11645">
    <property type="entry name" value="PYRROLINE-5-CARBOXYLATE REDUCTASE"/>
    <property type="match status" value="1"/>
</dbReference>
<keyword evidence="4" id="KW-0472">Membrane</keyword>
<dbReference type="PANTHER" id="PTHR11645:SF0">
    <property type="entry name" value="PYRROLINE-5-CARBOXYLATE REDUCTASE 3"/>
    <property type="match status" value="1"/>
</dbReference>
<dbReference type="PIRSF" id="PIRSF000193">
    <property type="entry name" value="Pyrrol-5-carb_rd"/>
    <property type="match status" value="1"/>
</dbReference>
<dbReference type="HAMAP" id="MF_01925">
    <property type="entry name" value="P5C_reductase"/>
    <property type="match status" value="1"/>
</dbReference>
<evidence type="ECO:0000256" key="2">
    <source>
        <dbReference type="ARBA" id="ARBA00022857"/>
    </source>
</evidence>
<comment type="similarity">
    <text evidence="1">Belongs to the pyrroline-5-carboxylate reductase family.</text>
</comment>
<evidence type="ECO:0000256" key="1">
    <source>
        <dbReference type="ARBA" id="ARBA00005525"/>
    </source>
</evidence>
<dbReference type="InterPro" id="IPR036291">
    <property type="entry name" value="NAD(P)-bd_dom_sf"/>
</dbReference>
<protein>
    <submittedName>
        <fullName evidence="7">Unannotated protein</fullName>
    </submittedName>
</protein>
<name>A0A6J7CDX2_9ZZZZ</name>
<dbReference type="Gene3D" id="1.10.3730.10">
    <property type="entry name" value="ProC C-terminal domain-like"/>
    <property type="match status" value="1"/>
</dbReference>
<evidence type="ECO:0000259" key="6">
    <source>
        <dbReference type="Pfam" id="PF14748"/>
    </source>
</evidence>
<dbReference type="InterPro" id="IPR000304">
    <property type="entry name" value="Pyrroline-COOH_reductase"/>
</dbReference>
<dbReference type="Gene3D" id="3.40.50.720">
    <property type="entry name" value="NAD(P)-binding Rossmann-like Domain"/>
    <property type="match status" value="1"/>
</dbReference>
<dbReference type="NCBIfam" id="TIGR00112">
    <property type="entry name" value="proC"/>
    <property type="match status" value="1"/>
</dbReference>
<dbReference type="FunFam" id="1.10.3730.10:FF:000001">
    <property type="entry name" value="Pyrroline-5-carboxylate reductase"/>
    <property type="match status" value="1"/>
</dbReference>
<sequence>MSKSISVGVIGAGIMGEALIAALISYGVDPQLVTISEKRKERADELASRYGIKVDDIEKNVSTADALLLVVKPQDMFGVLEQIKSSINTAAVVVTFAAGKKIAFISDALGTSNPVVRVMPNTATLVGAGMAAISLGDGVSAEQTNFVTGFLAATGKVVQVPEDLQDAVTATSGSGPAYFFRFVEAMVDSAQELGLSSEVATQLTVQTIVGAAKLLEESGKSATTLRENVTSPNGTTAAALASFDDAQISKIVATAMKAARDRSQELA</sequence>
<keyword evidence="2" id="KW-0521">NADP</keyword>
<keyword evidence="3" id="KW-0560">Oxidoreductase</keyword>
<accession>A0A6J7CDX2</accession>
<keyword evidence="4" id="KW-0812">Transmembrane</keyword>
<gene>
    <name evidence="7" type="ORF">UFOPK3342_00023</name>
</gene>
<proteinExistence type="inferred from homology"/>
<reference evidence="7" key="1">
    <citation type="submission" date="2020-05" db="EMBL/GenBank/DDBJ databases">
        <authorList>
            <person name="Chiriac C."/>
            <person name="Salcher M."/>
            <person name="Ghai R."/>
            <person name="Kavagutti S V."/>
        </authorList>
    </citation>
    <scope>NUCLEOTIDE SEQUENCE</scope>
</reference>
<organism evidence="7">
    <name type="scientific">freshwater metagenome</name>
    <dbReference type="NCBI Taxonomy" id="449393"/>
    <lineage>
        <taxon>unclassified sequences</taxon>
        <taxon>metagenomes</taxon>
        <taxon>ecological metagenomes</taxon>
    </lineage>
</organism>
<dbReference type="InterPro" id="IPR028939">
    <property type="entry name" value="P5C_Rdtase_cat_N"/>
</dbReference>
<dbReference type="SUPFAM" id="SSF51735">
    <property type="entry name" value="NAD(P)-binding Rossmann-fold domains"/>
    <property type="match status" value="1"/>
</dbReference>
<dbReference type="InterPro" id="IPR029036">
    <property type="entry name" value="P5CR_dimer"/>
</dbReference>
<evidence type="ECO:0000256" key="4">
    <source>
        <dbReference type="SAM" id="Phobius"/>
    </source>
</evidence>
<dbReference type="Pfam" id="PF03807">
    <property type="entry name" value="F420_oxidored"/>
    <property type="match status" value="1"/>
</dbReference>
<dbReference type="GO" id="GO:0055129">
    <property type="term" value="P:L-proline biosynthetic process"/>
    <property type="evidence" value="ECO:0007669"/>
    <property type="project" value="TreeGrafter"/>
</dbReference>
<dbReference type="Pfam" id="PF14748">
    <property type="entry name" value="P5CR_dimer"/>
    <property type="match status" value="1"/>
</dbReference>
<evidence type="ECO:0000313" key="7">
    <source>
        <dbReference type="EMBL" id="CAB4855114.1"/>
    </source>
</evidence>
<feature type="domain" description="Pyrroline-5-carboxylate reductase catalytic N-terminal" evidence="5">
    <location>
        <begin position="7"/>
        <end position="98"/>
    </location>
</feature>
<evidence type="ECO:0000256" key="3">
    <source>
        <dbReference type="ARBA" id="ARBA00023002"/>
    </source>
</evidence>
<evidence type="ECO:0000259" key="5">
    <source>
        <dbReference type="Pfam" id="PF03807"/>
    </source>
</evidence>
<dbReference type="SUPFAM" id="SSF48179">
    <property type="entry name" value="6-phosphogluconate dehydrogenase C-terminal domain-like"/>
    <property type="match status" value="1"/>
</dbReference>
<dbReference type="PROSITE" id="PS00521">
    <property type="entry name" value="P5CR"/>
    <property type="match status" value="1"/>
</dbReference>
<dbReference type="InterPro" id="IPR008927">
    <property type="entry name" value="6-PGluconate_DH-like_C_sf"/>
</dbReference>
<dbReference type="InterPro" id="IPR053790">
    <property type="entry name" value="P5CR-like_CS"/>
</dbReference>
<feature type="transmembrane region" description="Helical" evidence="4">
    <location>
        <begin position="7"/>
        <end position="28"/>
    </location>
</feature>
<dbReference type="GO" id="GO:0004735">
    <property type="term" value="F:pyrroline-5-carboxylate reductase activity"/>
    <property type="evidence" value="ECO:0007669"/>
    <property type="project" value="InterPro"/>
</dbReference>